<accession>A0A1F7ZTP3</accession>
<name>A0A1F7ZTP3_9EURO</name>
<evidence type="ECO:0000313" key="2">
    <source>
        <dbReference type="EMBL" id="OGM42820.1"/>
    </source>
</evidence>
<keyword evidence="1" id="KW-0732">Signal</keyword>
<dbReference type="EMBL" id="LYCR01000082">
    <property type="protein sequence ID" value="OGM42820.1"/>
    <property type="molecule type" value="Genomic_DNA"/>
</dbReference>
<gene>
    <name evidence="2" type="ORF">ABOM_008991</name>
</gene>
<dbReference type="Proteomes" id="UP000179179">
    <property type="component" value="Unassembled WGS sequence"/>
</dbReference>
<proteinExistence type="predicted"/>
<feature type="signal peptide" evidence="1">
    <location>
        <begin position="1"/>
        <end position="18"/>
    </location>
</feature>
<reference evidence="2 3" key="1">
    <citation type="journal article" date="2016" name="Genome Biol. Evol.">
        <title>Draft genome sequence of an aflatoxigenic Aspergillus species, A. bombycis.</title>
        <authorList>
            <person name="Moore G.G."/>
            <person name="Mack B.M."/>
            <person name="Beltz S.B."/>
            <person name="Gilbert M.K."/>
        </authorList>
    </citation>
    <scope>NUCLEOTIDE SEQUENCE [LARGE SCALE GENOMIC DNA]</scope>
    <source>
        <strain evidence="3">NRRL 26010</strain>
    </source>
</reference>
<dbReference type="AlphaFoldDB" id="A0A1F7ZTP3"/>
<evidence type="ECO:0000256" key="1">
    <source>
        <dbReference type="SAM" id="SignalP"/>
    </source>
</evidence>
<dbReference type="RefSeq" id="XP_022386537.1">
    <property type="nucleotide sequence ID" value="XM_022536119.1"/>
</dbReference>
<comment type="caution">
    <text evidence="2">The sequence shown here is derived from an EMBL/GenBank/DDBJ whole genome shotgun (WGS) entry which is preliminary data.</text>
</comment>
<evidence type="ECO:0008006" key="4">
    <source>
        <dbReference type="Google" id="ProtNLM"/>
    </source>
</evidence>
<organism evidence="2 3">
    <name type="scientific">Aspergillus bombycis</name>
    <dbReference type="NCBI Taxonomy" id="109264"/>
    <lineage>
        <taxon>Eukaryota</taxon>
        <taxon>Fungi</taxon>
        <taxon>Dikarya</taxon>
        <taxon>Ascomycota</taxon>
        <taxon>Pezizomycotina</taxon>
        <taxon>Eurotiomycetes</taxon>
        <taxon>Eurotiomycetidae</taxon>
        <taxon>Eurotiales</taxon>
        <taxon>Aspergillaceae</taxon>
        <taxon>Aspergillus</taxon>
    </lineage>
</organism>
<keyword evidence="3" id="KW-1185">Reference proteome</keyword>
<protein>
    <recommendedName>
        <fullName evidence="4">Small secreted protein</fullName>
    </recommendedName>
</protein>
<feature type="chain" id="PRO_5009534122" description="Small secreted protein" evidence="1">
    <location>
        <begin position="19"/>
        <end position="125"/>
    </location>
</feature>
<dbReference type="GeneID" id="34452381"/>
<dbReference type="OrthoDB" id="10397654at2759"/>
<sequence length="125" mass="12998">MQLSTFATILGFVCAAIAAPHAPEGGDDYSKGGEHQEVERYCCSYNTYPPSASYDDYGSGEAIGCSKTNGACGPSFPVPWTCPVGTGSGDWQACTCTSSTECPNTPEPESVVDALLDTVTDTLPL</sequence>
<evidence type="ECO:0000313" key="3">
    <source>
        <dbReference type="Proteomes" id="UP000179179"/>
    </source>
</evidence>